<dbReference type="Gene3D" id="2.60.40.10">
    <property type="entry name" value="Immunoglobulins"/>
    <property type="match status" value="1"/>
</dbReference>
<evidence type="ECO:0000259" key="1">
    <source>
        <dbReference type="Pfam" id="PF18962"/>
    </source>
</evidence>
<organism evidence="2 3">
    <name type="scientific">Ginsengibacter hankyongi</name>
    <dbReference type="NCBI Taxonomy" id="2607284"/>
    <lineage>
        <taxon>Bacteria</taxon>
        <taxon>Pseudomonadati</taxon>
        <taxon>Bacteroidota</taxon>
        <taxon>Chitinophagia</taxon>
        <taxon>Chitinophagales</taxon>
        <taxon>Chitinophagaceae</taxon>
        <taxon>Ginsengibacter</taxon>
    </lineage>
</organism>
<feature type="domain" description="Secretion system C-terminal sorting" evidence="1">
    <location>
        <begin position="351"/>
        <end position="420"/>
    </location>
</feature>
<accession>A0A5J5I9J5</accession>
<name>A0A5J5I9J5_9BACT</name>
<dbReference type="Pfam" id="PF18962">
    <property type="entry name" value="Por_Secre_tail"/>
    <property type="match status" value="1"/>
</dbReference>
<protein>
    <submittedName>
        <fullName evidence="2">T9SS type A sorting domain-containing protein</fullName>
    </submittedName>
</protein>
<dbReference type="InterPro" id="IPR013783">
    <property type="entry name" value="Ig-like_fold"/>
</dbReference>
<keyword evidence="3" id="KW-1185">Reference proteome</keyword>
<sequence>MEKKFTYYARIIACFLLTIVLLVSSIATKTYAQISCTNERVLFSQTFGVGTTPTSDPDVVTTGLTYQATGSLGAEGIYRVINNTQQKPEWQNSGDHTPNDVDGKMMVINGQEETYYSHEIDNAQGFTPGTYTASLYIMNIDTLGLCGVDALLPNISFRVEYLSEANIWTPFSGSPYTAAPVAQTAPSAPTWVPLGSSFTLPSTGSFVVKSIRLVLSDGTVGGCGNDFAMDDVKFSQCPEGGELPVSFLGVDARQKGSGVSIEWSTSQEINSNSFDVEKSADGNSNWVLVASVNAAGNSSVVKNYNVFDATPLNGVNFYRVKQVDLDGNFKYSKTVRINLNFSKTAVSVLANPFYNTLTVDFSSAIEQSVSARLVDITGKQVAFEKWAISTGNTRMNFSNVSNLQQGMYILNISNADGELLYNNKVIKQ</sequence>
<reference evidence="2 3" key="1">
    <citation type="submission" date="2019-09" db="EMBL/GenBank/DDBJ databases">
        <title>Draft genome sequence of Ginsengibacter sp. BR5-29.</title>
        <authorList>
            <person name="Im W.-T."/>
        </authorList>
    </citation>
    <scope>NUCLEOTIDE SEQUENCE [LARGE SCALE GENOMIC DNA]</scope>
    <source>
        <strain evidence="2 3">BR5-29</strain>
    </source>
</reference>
<gene>
    <name evidence="2" type="ORF">FW778_21990</name>
</gene>
<comment type="caution">
    <text evidence="2">The sequence shown here is derived from an EMBL/GenBank/DDBJ whole genome shotgun (WGS) entry which is preliminary data.</text>
</comment>
<dbReference type="InterPro" id="IPR026444">
    <property type="entry name" value="Secre_tail"/>
</dbReference>
<evidence type="ECO:0000313" key="3">
    <source>
        <dbReference type="Proteomes" id="UP000326903"/>
    </source>
</evidence>
<dbReference type="Proteomes" id="UP000326903">
    <property type="component" value="Unassembled WGS sequence"/>
</dbReference>
<dbReference type="NCBIfam" id="TIGR04183">
    <property type="entry name" value="Por_Secre_tail"/>
    <property type="match status" value="1"/>
</dbReference>
<evidence type="ECO:0000313" key="2">
    <source>
        <dbReference type="EMBL" id="KAA9034509.1"/>
    </source>
</evidence>
<proteinExistence type="predicted"/>
<dbReference type="AlphaFoldDB" id="A0A5J5I9J5"/>
<dbReference type="EMBL" id="VYQF01000014">
    <property type="protein sequence ID" value="KAA9034509.1"/>
    <property type="molecule type" value="Genomic_DNA"/>
</dbReference>
<dbReference type="RefSeq" id="WP_150417056.1">
    <property type="nucleotide sequence ID" value="NZ_VYQF01000014.1"/>
</dbReference>